<evidence type="ECO:0000313" key="4">
    <source>
        <dbReference type="Proteomes" id="UP000324159"/>
    </source>
</evidence>
<dbReference type="Proteomes" id="UP000324159">
    <property type="component" value="Unassembled WGS sequence"/>
</dbReference>
<dbReference type="InterPro" id="IPR039555">
    <property type="entry name" value="TraF/TrbB"/>
</dbReference>
<name>A0A5D3WHN0_9BACT</name>
<keyword evidence="2" id="KW-0732">Signal</keyword>
<dbReference type="InterPro" id="IPR036249">
    <property type="entry name" value="Thioredoxin-like_sf"/>
</dbReference>
<organism evidence="3 4">
    <name type="scientific">Geothermobacter ehrlichii</name>
    <dbReference type="NCBI Taxonomy" id="213224"/>
    <lineage>
        <taxon>Bacteria</taxon>
        <taxon>Pseudomonadati</taxon>
        <taxon>Thermodesulfobacteriota</taxon>
        <taxon>Desulfuromonadia</taxon>
        <taxon>Desulfuromonadales</taxon>
        <taxon>Geothermobacteraceae</taxon>
        <taxon>Geothermobacter</taxon>
    </lineage>
</organism>
<dbReference type="AlphaFoldDB" id="A0A5D3WHN0"/>
<dbReference type="CDD" id="cd02947">
    <property type="entry name" value="TRX_family"/>
    <property type="match status" value="1"/>
</dbReference>
<evidence type="ECO:0000313" key="3">
    <source>
        <dbReference type="EMBL" id="TYO96729.1"/>
    </source>
</evidence>
<protein>
    <submittedName>
        <fullName evidence="3">Conjugal transfer pilus assembly protein TraF</fullName>
    </submittedName>
</protein>
<dbReference type="Pfam" id="PF13728">
    <property type="entry name" value="TraF"/>
    <property type="match status" value="1"/>
</dbReference>
<reference evidence="3 4" key="1">
    <citation type="submission" date="2019-07" db="EMBL/GenBank/DDBJ databases">
        <title>Genomic Encyclopedia of Type Strains, Phase IV (KMG-IV): sequencing the most valuable type-strain genomes for metagenomic binning, comparative biology and taxonomic classification.</title>
        <authorList>
            <person name="Goeker M."/>
        </authorList>
    </citation>
    <scope>NUCLEOTIDE SEQUENCE [LARGE SCALE GENOMIC DNA]</scope>
    <source>
        <strain evidence="3 4">SS015</strain>
    </source>
</reference>
<gene>
    <name evidence="3" type="ORF">EDC39_11217</name>
</gene>
<feature type="region of interest" description="Disordered" evidence="1">
    <location>
        <begin position="22"/>
        <end position="53"/>
    </location>
</feature>
<dbReference type="SUPFAM" id="SSF52833">
    <property type="entry name" value="Thioredoxin-like"/>
    <property type="match status" value="1"/>
</dbReference>
<feature type="compositionally biased region" description="Basic and acidic residues" evidence="1">
    <location>
        <begin position="22"/>
        <end position="33"/>
    </location>
</feature>
<dbReference type="RefSeq" id="WP_187426775.1">
    <property type="nucleotide sequence ID" value="NZ_VNIB01000012.1"/>
</dbReference>
<accession>A0A5D3WHN0</accession>
<evidence type="ECO:0000256" key="2">
    <source>
        <dbReference type="SAM" id="SignalP"/>
    </source>
</evidence>
<comment type="caution">
    <text evidence="3">The sequence shown here is derived from an EMBL/GenBank/DDBJ whole genome shotgun (WGS) entry which is preliminary data.</text>
</comment>
<evidence type="ECO:0000256" key="1">
    <source>
        <dbReference type="SAM" id="MobiDB-lite"/>
    </source>
</evidence>
<sequence length="271" mass="31596">MSRRMAWVALLLLVVAASHARAATDTRHDDPKRGYWWYERPPQEEKKKDREKPAIPDYTVDEMMNMDPDRLREYAEQVLKEAVRVPTEKNVRRHYLVQDVIRRKALAFVNTSEMVWQKYPELTTAKDNPLTTPGRKALTRAQVEERRRKLMKAKDEFALLYFRSDSCPFCQAQDAIMPHFVSRVGWQVKPINIEDNPDLAARLGVETTPSLILIRRGSDDFFPVTTGVASVMEIEKHLFRAIRLMRGEVTPENFNLYDFQRGGGYDVQARR</sequence>
<feature type="chain" id="PRO_5022998823" evidence="2">
    <location>
        <begin position="23"/>
        <end position="271"/>
    </location>
</feature>
<feature type="signal peptide" evidence="2">
    <location>
        <begin position="1"/>
        <end position="22"/>
    </location>
</feature>
<dbReference type="Gene3D" id="3.40.30.10">
    <property type="entry name" value="Glutaredoxin"/>
    <property type="match status" value="1"/>
</dbReference>
<proteinExistence type="predicted"/>
<dbReference type="EMBL" id="VNIB01000012">
    <property type="protein sequence ID" value="TYO96729.1"/>
    <property type="molecule type" value="Genomic_DNA"/>
</dbReference>
<keyword evidence="4" id="KW-1185">Reference proteome</keyword>
<feature type="compositionally biased region" description="Basic and acidic residues" evidence="1">
    <location>
        <begin position="41"/>
        <end position="53"/>
    </location>
</feature>